<gene>
    <name evidence="6" type="ORF">AJ78_01343</name>
</gene>
<dbReference type="InterPro" id="IPR019038">
    <property type="entry name" value="POLD3"/>
</dbReference>
<dbReference type="PANTHER" id="PTHR17598">
    <property type="entry name" value="DNA POLYMERASE DELTA SUBUNIT 3"/>
    <property type="match status" value="1"/>
</dbReference>
<keyword evidence="7" id="KW-1185">Reference proteome</keyword>
<dbReference type="PANTHER" id="PTHR17598:SF13">
    <property type="entry name" value="DNA POLYMERASE DELTA SUBUNIT 3"/>
    <property type="match status" value="1"/>
</dbReference>
<feature type="compositionally biased region" description="Basic residues" evidence="5">
    <location>
        <begin position="352"/>
        <end position="366"/>
    </location>
</feature>
<feature type="compositionally biased region" description="Low complexity" evidence="5">
    <location>
        <begin position="212"/>
        <end position="223"/>
    </location>
</feature>
<feature type="compositionally biased region" description="Low complexity" evidence="5">
    <location>
        <begin position="405"/>
        <end position="416"/>
    </location>
</feature>
<dbReference type="GO" id="GO:0006297">
    <property type="term" value="P:nucleotide-excision repair, DNA gap filling"/>
    <property type="evidence" value="ECO:0007669"/>
    <property type="project" value="TreeGrafter"/>
</dbReference>
<evidence type="ECO:0000256" key="3">
    <source>
        <dbReference type="ARBA" id="ARBA00022705"/>
    </source>
</evidence>
<feature type="region of interest" description="Disordered" evidence="5">
    <location>
        <begin position="180"/>
        <end position="424"/>
    </location>
</feature>
<evidence type="ECO:0000256" key="5">
    <source>
        <dbReference type="SAM" id="MobiDB-lite"/>
    </source>
</evidence>
<dbReference type="GO" id="GO:0006271">
    <property type="term" value="P:DNA strand elongation involved in DNA replication"/>
    <property type="evidence" value="ECO:0007669"/>
    <property type="project" value="TreeGrafter"/>
</dbReference>
<keyword evidence="4" id="KW-0539">Nucleus</keyword>
<name>A0A1J9QR36_9EURO</name>
<dbReference type="OrthoDB" id="514823at2759"/>
<feature type="compositionally biased region" description="Basic and acidic residues" evidence="5">
    <location>
        <begin position="367"/>
        <end position="380"/>
    </location>
</feature>
<keyword evidence="3" id="KW-0235">DNA replication</keyword>
<proteinExistence type="predicted"/>
<evidence type="ECO:0000256" key="4">
    <source>
        <dbReference type="ARBA" id="ARBA00023242"/>
    </source>
</evidence>
<evidence type="ECO:0000256" key="1">
    <source>
        <dbReference type="ARBA" id="ARBA00004123"/>
    </source>
</evidence>
<dbReference type="Pfam" id="PF09507">
    <property type="entry name" value="CDC27"/>
    <property type="match status" value="1"/>
</dbReference>
<dbReference type="Gene3D" id="3.90.1030.20">
    <property type="entry name" value="DNA polymerase delta, p66 (Cdc27) subunit, wHTH domain"/>
    <property type="match status" value="1"/>
</dbReference>
<dbReference type="GO" id="GO:1904161">
    <property type="term" value="P:DNA synthesis involved in UV-damage excision repair"/>
    <property type="evidence" value="ECO:0007669"/>
    <property type="project" value="TreeGrafter"/>
</dbReference>
<feature type="compositionally biased region" description="Acidic residues" evidence="5">
    <location>
        <begin position="312"/>
        <end position="330"/>
    </location>
</feature>
<reference evidence="6 7" key="1">
    <citation type="submission" date="2015-07" db="EMBL/GenBank/DDBJ databases">
        <title>Emmonsia species relationships and genome sequence.</title>
        <authorList>
            <consortium name="The Broad Institute Genomics Platform"/>
            <person name="Cuomo C.A."/>
            <person name="Munoz J.F."/>
            <person name="Imamovic A."/>
            <person name="Priest M.E."/>
            <person name="Young S."/>
            <person name="Clay O.K."/>
            <person name="McEwen J.G."/>
        </authorList>
    </citation>
    <scope>NUCLEOTIDE SEQUENCE [LARGE SCALE GENOMIC DNA]</scope>
    <source>
        <strain evidence="6 7">UAMH 9510</strain>
    </source>
</reference>
<comment type="subcellular location">
    <subcellularLocation>
        <location evidence="1">Nucleus</location>
    </subcellularLocation>
</comment>
<dbReference type="VEuPathDB" id="FungiDB:AJ78_01343"/>
<dbReference type="GO" id="GO:0003887">
    <property type="term" value="F:DNA-directed DNA polymerase activity"/>
    <property type="evidence" value="ECO:0007669"/>
    <property type="project" value="TreeGrafter"/>
</dbReference>
<dbReference type="Proteomes" id="UP000182235">
    <property type="component" value="Unassembled WGS sequence"/>
</dbReference>
<accession>A0A1J9QR36</accession>
<evidence type="ECO:0000313" key="6">
    <source>
        <dbReference type="EMBL" id="OJD18647.1"/>
    </source>
</evidence>
<evidence type="ECO:0000313" key="7">
    <source>
        <dbReference type="Proteomes" id="UP000182235"/>
    </source>
</evidence>
<evidence type="ECO:0000256" key="2">
    <source>
        <dbReference type="ARBA" id="ARBA00017589"/>
    </source>
</evidence>
<sequence length="424" mass="47187">MAANFKKYLAEKVLNEQEIVTYRSLSRALKVHSNLAKRMLYEFHRVENSKKPQSVNATYLITGTQAPVKRHVLNGHIKDGDDEIMQSSPFLSSQVGQQEDDAENDDIPMTAITLVREEDLSEAKSLYQTIFSIFIHSVEPTRLQDLNVLSDIGHDMLSPQPEDPLEYGRLYGMTLNKNVKRRSGLPPASRPPVPVETVKKPKLSKADEIPKTSSGGHSQGGTTDKASSLKRDSSSIFKAFAKSKPKVKRETPERFSGPEVESAEPSGVEDVVLDDASEEERENLFLDTGTKSSNLKRESKKEREEKLRKMMEDEEMEDAPELPPTEESEPAEPSQSEGAADPEPEEAASAPKGRRRGRRQVMKKKTIKDAEGYLVTKEEPVWESFSEDESPPPVKRKPANAKAASSKGSQKTGQGSIMSFFGKK</sequence>
<feature type="compositionally biased region" description="Basic and acidic residues" evidence="5">
    <location>
        <begin position="295"/>
        <end position="311"/>
    </location>
</feature>
<dbReference type="InterPro" id="IPR041913">
    <property type="entry name" value="POLD3_sf"/>
</dbReference>
<dbReference type="STRING" id="1447872.A0A1J9QR36"/>
<comment type="caution">
    <text evidence="6">The sequence shown here is derived from an EMBL/GenBank/DDBJ whole genome shotgun (WGS) entry which is preliminary data.</text>
</comment>
<protein>
    <recommendedName>
        <fullName evidence="2">DNA polymerase delta subunit 3</fullName>
    </recommendedName>
</protein>
<feature type="compositionally biased region" description="Acidic residues" evidence="5">
    <location>
        <begin position="271"/>
        <end position="281"/>
    </location>
</feature>
<dbReference type="EMBL" id="LGRN01000029">
    <property type="protein sequence ID" value="OJD18647.1"/>
    <property type="molecule type" value="Genomic_DNA"/>
</dbReference>
<dbReference type="AlphaFoldDB" id="A0A1J9QR36"/>
<organism evidence="6 7">
    <name type="scientific">Emergomyces pasteurianus Ep9510</name>
    <dbReference type="NCBI Taxonomy" id="1447872"/>
    <lineage>
        <taxon>Eukaryota</taxon>
        <taxon>Fungi</taxon>
        <taxon>Dikarya</taxon>
        <taxon>Ascomycota</taxon>
        <taxon>Pezizomycotina</taxon>
        <taxon>Eurotiomycetes</taxon>
        <taxon>Eurotiomycetidae</taxon>
        <taxon>Onygenales</taxon>
        <taxon>Ajellomycetaceae</taxon>
        <taxon>Emergomyces</taxon>
    </lineage>
</organism>
<dbReference type="GO" id="GO:0043625">
    <property type="term" value="C:delta DNA polymerase complex"/>
    <property type="evidence" value="ECO:0007669"/>
    <property type="project" value="InterPro"/>
</dbReference>